<evidence type="ECO:0000313" key="2">
    <source>
        <dbReference type="EMBL" id="EWS72603.1"/>
    </source>
</evidence>
<keyword evidence="3" id="KW-1185">Reference proteome</keyword>
<keyword evidence="1 2" id="KW-0812">Transmembrane</keyword>
<organism evidence="2 3">
    <name type="scientific">Tetrahymena thermophila (strain SB210)</name>
    <dbReference type="NCBI Taxonomy" id="312017"/>
    <lineage>
        <taxon>Eukaryota</taxon>
        <taxon>Sar</taxon>
        <taxon>Alveolata</taxon>
        <taxon>Ciliophora</taxon>
        <taxon>Intramacronucleata</taxon>
        <taxon>Oligohymenophorea</taxon>
        <taxon>Hymenostomatida</taxon>
        <taxon>Tetrahymenina</taxon>
        <taxon>Tetrahymenidae</taxon>
        <taxon>Tetrahymena</taxon>
    </lineage>
</organism>
<dbReference type="Proteomes" id="UP000009168">
    <property type="component" value="Unassembled WGS sequence"/>
</dbReference>
<feature type="transmembrane region" description="Helical" evidence="1">
    <location>
        <begin position="126"/>
        <end position="146"/>
    </location>
</feature>
<dbReference type="RefSeq" id="XP_012654886.1">
    <property type="nucleotide sequence ID" value="XM_012799432.1"/>
</dbReference>
<keyword evidence="1" id="KW-1133">Transmembrane helix</keyword>
<sequence>MEKYKVQVKIIQRLILLCLRILNVQNSRARNNTNQKYLQKLLVIKNRNIFYRIKISILFLWLNRSISKFLRFCYVVMSLEKCFQHLYNFYCHIFWFTYASINFFVQQLQQEQKQKYGNQLYSYVKSISLNSILYSFLLTQLLTYLLTYLVTNNNNNHIIIMLIKNFCEININLTIYIIKYNGQININKQINSYLLIFLLDLQNQLPCNNFLKQKQKIYWQYINQNFNKLISML</sequence>
<evidence type="ECO:0000313" key="3">
    <source>
        <dbReference type="Proteomes" id="UP000009168"/>
    </source>
</evidence>
<feature type="transmembrane region" description="Helical" evidence="1">
    <location>
        <begin position="49"/>
        <end position="66"/>
    </location>
</feature>
<proteinExistence type="predicted"/>
<gene>
    <name evidence="2" type="ORF">TTHERM_000433969</name>
</gene>
<accession>W7X868</accession>
<dbReference type="GeneID" id="24438939"/>
<dbReference type="KEGG" id="tet:TTHERM_000433969"/>
<reference evidence="3" key="1">
    <citation type="journal article" date="2006" name="PLoS Biol.">
        <title>Macronuclear genome sequence of the ciliate Tetrahymena thermophila, a model eukaryote.</title>
        <authorList>
            <person name="Eisen J.A."/>
            <person name="Coyne R.S."/>
            <person name="Wu M."/>
            <person name="Wu D."/>
            <person name="Thiagarajan M."/>
            <person name="Wortman J.R."/>
            <person name="Badger J.H."/>
            <person name="Ren Q."/>
            <person name="Amedeo P."/>
            <person name="Jones K.M."/>
            <person name="Tallon L.J."/>
            <person name="Delcher A.L."/>
            <person name="Salzberg S.L."/>
            <person name="Silva J.C."/>
            <person name="Haas B.J."/>
            <person name="Majoros W.H."/>
            <person name="Farzad M."/>
            <person name="Carlton J.M."/>
            <person name="Smith R.K. Jr."/>
            <person name="Garg J."/>
            <person name="Pearlman R.E."/>
            <person name="Karrer K.M."/>
            <person name="Sun L."/>
            <person name="Manning G."/>
            <person name="Elde N.C."/>
            <person name="Turkewitz A.P."/>
            <person name="Asai D.J."/>
            <person name="Wilkes D.E."/>
            <person name="Wang Y."/>
            <person name="Cai H."/>
            <person name="Collins K."/>
            <person name="Stewart B.A."/>
            <person name="Lee S.R."/>
            <person name="Wilamowska K."/>
            <person name="Weinberg Z."/>
            <person name="Ruzzo W.L."/>
            <person name="Wloga D."/>
            <person name="Gaertig J."/>
            <person name="Frankel J."/>
            <person name="Tsao C.-C."/>
            <person name="Gorovsky M.A."/>
            <person name="Keeling P.J."/>
            <person name="Waller R.F."/>
            <person name="Patron N.J."/>
            <person name="Cherry J.M."/>
            <person name="Stover N.A."/>
            <person name="Krieger C.J."/>
            <person name="del Toro C."/>
            <person name="Ryder H.F."/>
            <person name="Williamson S.C."/>
            <person name="Barbeau R.A."/>
            <person name="Hamilton E.P."/>
            <person name="Orias E."/>
        </authorList>
    </citation>
    <scope>NUCLEOTIDE SEQUENCE [LARGE SCALE GENOMIC DNA]</scope>
    <source>
        <strain evidence="3">SB210</strain>
    </source>
</reference>
<evidence type="ECO:0000256" key="1">
    <source>
        <dbReference type="SAM" id="Phobius"/>
    </source>
</evidence>
<feature type="transmembrane region" description="Helical" evidence="1">
    <location>
        <begin position="86"/>
        <end position="105"/>
    </location>
</feature>
<dbReference type="InParanoid" id="W7X868"/>
<name>W7X868_TETTS</name>
<keyword evidence="1" id="KW-0472">Membrane</keyword>
<dbReference type="AlphaFoldDB" id="W7X868"/>
<dbReference type="EMBL" id="GG662532">
    <property type="protein sequence ID" value="EWS72603.1"/>
    <property type="molecule type" value="Genomic_DNA"/>
</dbReference>
<feature type="transmembrane region" description="Helical" evidence="1">
    <location>
        <begin position="158"/>
        <end position="178"/>
    </location>
</feature>
<protein>
    <submittedName>
        <fullName evidence="2">Transmembrane protein, putative</fullName>
    </submittedName>
</protein>